<dbReference type="Pfam" id="PF01812">
    <property type="entry name" value="5-FTHF_cyc-lig"/>
    <property type="match status" value="1"/>
</dbReference>
<accession>A0ABN7RNI4</accession>
<proteinExistence type="inferred from homology"/>
<evidence type="ECO:0000313" key="6">
    <source>
        <dbReference type="EMBL" id="CAG5077666.1"/>
    </source>
</evidence>
<evidence type="ECO:0000256" key="4">
    <source>
        <dbReference type="ARBA" id="ARBA00036539"/>
    </source>
</evidence>
<dbReference type="InterPro" id="IPR002698">
    <property type="entry name" value="FTHF_cligase"/>
</dbReference>
<dbReference type="EMBL" id="OU015568">
    <property type="protein sequence ID" value="CAG5077666.1"/>
    <property type="molecule type" value="Genomic_DNA"/>
</dbReference>
<keyword evidence="7" id="KW-1185">Reference proteome</keyword>
<dbReference type="PANTHER" id="PTHR23407:SF1">
    <property type="entry name" value="5-FORMYLTETRAHYDROFOLATE CYCLO-LIGASE"/>
    <property type="match status" value="1"/>
</dbReference>
<reference evidence="6 7" key="1">
    <citation type="submission" date="2021-04" db="EMBL/GenBank/DDBJ databases">
        <authorList>
            <person name="Bliznina A."/>
        </authorList>
    </citation>
    <scope>NUCLEOTIDE SEQUENCE [LARGE SCALE GENOMIC DNA]</scope>
</reference>
<organism evidence="6 7">
    <name type="scientific">Oikopleura dioica</name>
    <name type="common">Tunicate</name>
    <dbReference type="NCBI Taxonomy" id="34765"/>
    <lineage>
        <taxon>Eukaryota</taxon>
        <taxon>Metazoa</taxon>
        <taxon>Chordata</taxon>
        <taxon>Tunicata</taxon>
        <taxon>Appendicularia</taxon>
        <taxon>Copelata</taxon>
        <taxon>Oikopleuridae</taxon>
        <taxon>Oikopleura</taxon>
    </lineage>
</organism>
<dbReference type="InterPro" id="IPR037171">
    <property type="entry name" value="NagB/RpiA_transferase-like"/>
</dbReference>
<dbReference type="SUPFAM" id="SSF100950">
    <property type="entry name" value="NagB/RpiA/CoA transferase-like"/>
    <property type="match status" value="1"/>
</dbReference>
<evidence type="ECO:0000256" key="3">
    <source>
        <dbReference type="ARBA" id="ARBA00022840"/>
    </source>
</evidence>
<keyword evidence="3" id="KW-0067">ATP-binding</keyword>
<evidence type="ECO:0000313" key="7">
    <source>
        <dbReference type="Proteomes" id="UP001158576"/>
    </source>
</evidence>
<name>A0ABN7RNI4_OIKDI</name>
<dbReference type="PANTHER" id="PTHR23407">
    <property type="entry name" value="ATPASE INHIBITOR/5-FORMYLTETRAHYDROFOLATE CYCLO-LIGASE"/>
    <property type="match status" value="1"/>
</dbReference>
<evidence type="ECO:0000256" key="2">
    <source>
        <dbReference type="ARBA" id="ARBA00022741"/>
    </source>
</evidence>
<dbReference type="Gene3D" id="3.40.50.10420">
    <property type="entry name" value="NagB/RpiA/CoA transferase-like"/>
    <property type="match status" value="1"/>
</dbReference>
<dbReference type="EC" id="6.3.3.2" evidence="5"/>
<dbReference type="InterPro" id="IPR024185">
    <property type="entry name" value="FTHF_cligase-like_sf"/>
</dbReference>
<keyword evidence="2" id="KW-0547">Nucleotide-binding</keyword>
<dbReference type="NCBIfam" id="TIGR02727">
    <property type="entry name" value="MTHFS_bact"/>
    <property type="match status" value="1"/>
</dbReference>
<dbReference type="Proteomes" id="UP001158576">
    <property type="component" value="Chromosome PAR"/>
</dbReference>
<comment type="catalytic activity">
    <reaction evidence="4">
        <text>(6S)-5-formyl-5,6,7,8-tetrahydrofolate + ATP = (6R)-5,10-methenyltetrahydrofolate + ADP + phosphate</text>
        <dbReference type="Rhea" id="RHEA:10488"/>
        <dbReference type="ChEBI" id="CHEBI:30616"/>
        <dbReference type="ChEBI" id="CHEBI:43474"/>
        <dbReference type="ChEBI" id="CHEBI:57455"/>
        <dbReference type="ChEBI" id="CHEBI:57457"/>
        <dbReference type="ChEBI" id="CHEBI:456216"/>
        <dbReference type="EC" id="6.3.3.2"/>
    </reaction>
</comment>
<sequence>MHFVKLQTPLQSLPKDKYGIRTEPNDETIDEFELMIVPGRAFTSCGKRCGRGGGYYDRFMEKNACPKIALAFAEQIFDDIPTEEHDQKVDLVVFKPK</sequence>
<gene>
    <name evidence="6" type="ORF">OKIOD_LOCUS340</name>
</gene>
<evidence type="ECO:0000256" key="1">
    <source>
        <dbReference type="ARBA" id="ARBA00010638"/>
    </source>
</evidence>
<comment type="similarity">
    <text evidence="1">Belongs to the 5-formyltetrahydrofolate cyclo-ligase family.</text>
</comment>
<evidence type="ECO:0000256" key="5">
    <source>
        <dbReference type="ARBA" id="ARBA00038966"/>
    </source>
</evidence>
<protein>
    <recommendedName>
        <fullName evidence="5">5-formyltetrahydrofolate cyclo-ligase</fullName>
        <ecNumber evidence="5">6.3.3.2</ecNumber>
    </recommendedName>
</protein>